<name>A0A3B0VS54_9ZZZZ</name>
<comment type="catalytic activity">
    <reaction evidence="7">
        <text>a lipid X + a UDP-2-N,3-O-bis[(3R)-3-hydroxyacyl]-alpha-D-glucosamine = a lipid A disaccharide + UDP + H(+)</text>
        <dbReference type="Rhea" id="RHEA:67828"/>
        <dbReference type="ChEBI" id="CHEBI:15378"/>
        <dbReference type="ChEBI" id="CHEBI:58223"/>
        <dbReference type="ChEBI" id="CHEBI:137748"/>
        <dbReference type="ChEBI" id="CHEBI:176338"/>
        <dbReference type="ChEBI" id="CHEBI:176343"/>
        <dbReference type="EC" id="2.4.1.182"/>
    </reaction>
</comment>
<dbReference type="NCBIfam" id="TIGR00215">
    <property type="entry name" value="lpxB"/>
    <property type="match status" value="1"/>
</dbReference>
<dbReference type="SUPFAM" id="SSF53756">
    <property type="entry name" value="UDP-Glycosyltransferase/glycogen phosphorylase"/>
    <property type="match status" value="1"/>
</dbReference>
<reference evidence="8" key="1">
    <citation type="submission" date="2018-06" db="EMBL/GenBank/DDBJ databases">
        <authorList>
            <person name="Zhirakovskaya E."/>
        </authorList>
    </citation>
    <scope>NUCLEOTIDE SEQUENCE</scope>
</reference>
<protein>
    <recommendedName>
        <fullName evidence="1">lipid-A-disaccharide synthase</fullName>
        <ecNumber evidence="1">2.4.1.182</ecNumber>
    </recommendedName>
</protein>
<evidence type="ECO:0000313" key="8">
    <source>
        <dbReference type="EMBL" id="VAW46518.1"/>
    </source>
</evidence>
<gene>
    <name evidence="8" type="ORF">MNBD_GAMMA02-1260</name>
</gene>
<dbReference type="GO" id="GO:0016020">
    <property type="term" value="C:membrane"/>
    <property type="evidence" value="ECO:0007669"/>
    <property type="project" value="GOC"/>
</dbReference>
<proteinExistence type="inferred from homology"/>
<sequence length="391" mass="43776">YPTIIPQHHSLMSLSPLKIAVVAGEASSDMLGARLIDDLYELHSSLKIIAVGGAKIKASAAEVIQDNEVFSVMGLTEVLKDLPRLLKIKKQIVHKIVAFKPDVYIGIDSPDLNFSIAKSLKKHHIPVIHYVSPSVWAWRPKRIYKMQKFIDFLLTLFPFEADIYKPTSIQAAFVGHPLAQRVPITINKKVAKQLIHADGKKVLALLPGSRNREIKTLMPIFITALKQMSLSDEWRIISSNVSPEKIKLVNSIAAEHQFQIEWVDDATDLLQAADFALLGSGTVALEAMLCKTPMVVAYKISSVTWWIVNTFKMMQLPYYSLPNVLYGDFLVPEVMQNDLTAERLSQACTDVINNPNQAELIESFKRIHQTLLPQKPSQAAQMVLDFVGQKC</sequence>
<keyword evidence="5 8" id="KW-0808">Transferase</keyword>
<dbReference type="EMBL" id="UOFA01000287">
    <property type="protein sequence ID" value="VAW46518.1"/>
    <property type="molecule type" value="Genomic_DNA"/>
</dbReference>
<organism evidence="8">
    <name type="scientific">hydrothermal vent metagenome</name>
    <dbReference type="NCBI Taxonomy" id="652676"/>
    <lineage>
        <taxon>unclassified sequences</taxon>
        <taxon>metagenomes</taxon>
        <taxon>ecological metagenomes</taxon>
    </lineage>
</organism>
<dbReference type="GO" id="GO:0009245">
    <property type="term" value="P:lipid A biosynthetic process"/>
    <property type="evidence" value="ECO:0007669"/>
    <property type="project" value="UniProtKB-KW"/>
</dbReference>
<dbReference type="GO" id="GO:0005543">
    <property type="term" value="F:phospholipid binding"/>
    <property type="evidence" value="ECO:0007669"/>
    <property type="project" value="TreeGrafter"/>
</dbReference>
<dbReference type="CDD" id="cd01635">
    <property type="entry name" value="Glycosyltransferase_GTB-type"/>
    <property type="match status" value="1"/>
</dbReference>
<dbReference type="HAMAP" id="MF_00392">
    <property type="entry name" value="LpxB"/>
    <property type="match status" value="1"/>
</dbReference>
<dbReference type="Pfam" id="PF02684">
    <property type="entry name" value="LpxB"/>
    <property type="match status" value="1"/>
</dbReference>
<evidence type="ECO:0000256" key="4">
    <source>
        <dbReference type="ARBA" id="ARBA00022676"/>
    </source>
</evidence>
<keyword evidence="4 8" id="KW-0328">Glycosyltransferase</keyword>
<dbReference type="PANTHER" id="PTHR30372:SF4">
    <property type="entry name" value="LIPID-A-DISACCHARIDE SYNTHASE, MITOCHONDRIAL-RELATED"/>
    <property type="match status" value="1"/>
</dbReference>
<dbReference type="EC" id="2.4.1.182" evidence="1"/>
<evidence type="ECO:0000256" key="7">
    <source>
        <dbReference type="ARBA" id="ARBA00048975"/>
    </source>
</evidence>
<evidence type="ECO:0000256" key="1">
    <source>
        <dbReference type="ARBA" id="ARBA00012687"/>
    </source>
</evidence>
<keyword evidence="2" id="KW-0444">Lipid biosynthesis</keyword>
<evidence type="ECO:0000256" key="5">
    <source>
        <dbReference type="ARBA" id="ARBA00022679"/>
    </source>
</evidence>
<evidence type="ECO:0000256" key="6">
    <source>
        <dbReference type="ARBA" id="ARBA00023098"/>
    </source>
</evidence>
<keyword evidence="6" id="KW-0443">Lipid metabolism</keyword>
<dbReference type="AlphaFoldDB" id="A0A3B0VS54"/>
<dbReference type="InterPro" id="IPR003835">
    <property type="entry name" value="Glyco_trans_19"/>
</dbReference>
<keyword evidence="3" id="KW-0441">Lipid A biosynthesis</keyword>
<evidence type="ECO:0000256" key="2">
    <source>
        <dbReference type="ARBA" id="ARBA00022516"/>
    </source>
</evidence>
<feature type="non-terminal residue" evidence="8">
    <location>
        <position position="1"/>
    </location>
</feature>
<evidence type="ECO:0000256" key="3">
    <source>
        <dbReference type="ARBA" id="ARBA00022556"/>
    </source>
</evidence>
<dbReference type="GO" id="GO:0008915">
    <property type="term" value="F:lipid-A-disaccharide synthase activity"/>
    <property type="evidence" value="ECO:0007669"/>
    <property type="project" value="UniProtKB-EC"/>
</dbReference>
<accession>A0A3B0VS54</accession>
<dbReference type="PANTHER" id="PTHR30372">
    <property type="entry name" value="LIPID-A-DISACCHARIDE SYNTHASE"/>
    <property type="match status" value="1"/>
</dbReference>